<reference evidence="8" key="1">
    <citation type="submission" date="2021-07" db="EMBL/GenBank/DDBJ databases">
        <title>Candidatus Kaistella beijingensis sp. nov. isolated from a municipal wastewater treatment plant is involved in sludge foaming.</title>
        <authorList>
            <person name="Song Y."/>
            <person name="Liu S.-J."/>
        </authorList>
    </citation>
    <scope>NUCLEOTIDE SEQUENCE</scope>
    <source>
        <strain evidence="8">DSM 43998</strain>
    </source>
</reference>
<gene>
    <name evidence="8" type="ORF">KV203_16725</name>
</gene>
<keyword evidence="3" id="KW-0813">Transport</keyword>
<keyword evidence="6" id="KW-0676">Redox-active center</keyword>
<dbReference type="InterPro" id="IPR013766">
    <property type="entry name" value="Thioredoxin_domain"/>
</dbReference>
<dbReference type="CDD" id="cd02947">
    <property type="entry name" value="TRX_family"/>
    <property type="match status" value="1"/>
</dbReference>
<evidence type="ECO:0000259" key="7">
    <source>
        <dbReference type="PROSITE" id="PS51352"/>
    </source>
</evidence>
<evidence type="ECO:0000256" key="6">
    <source>
        <dbReference type="ARBA" id="ARBA00023284"/>
    </source>
</evidence>
<dbReference type="PROSITE" id="PS51352">
    <property type="entry name" value="THIOREDOXIN_2"/>
    <property type="match status" value="1"/>
</dbReference>
<proteinExistence type="inferred from homology"/>
<dbReference type="InterPro" id="IPR017937">
    <property type="entry name" value="Thioredoxin_CS"/>
</dbReference>
<keyword evidence="9" id="KW-1185">Reference proteome</keyword>
<evidence type="ECO:0000256" key="1">
    <source>
        <dbReference type="ARBA" id="ARBA00003318"/>
    </source>
</evidence>
<evidence type="ECO:0000313" key="9">
    <source>
        <dbReference type="Proteomes" id="UP000887023"/>
    </source>
</evidence>
<accession>A0ABX8S7K9</accession>
<dbReference type="Pfam" id="PF00085">
    <property type="entry name" value="Thioredoxin"/>
    <property type="match status" value="1"/>
</dbReference>
<dbReference type="Gene3D" id="3.40.30.10">
    <property type="entry name" value="Glutaredoxin"/>
    <property type="match status" value="1"/>
</dbReference>
<dbReference type="SUPFAM" id="SSF52833">
    <property type="entry name" value="Thioredoxin-like"/>
    <property type="match status" value="1"/>
</dbReference>
<keyword evidence="4" id="KW-0249">Electron transport</keyword>
<organism evidence="8 9">
    <name type="scientific">Skermania pinensis</name>
    <dbReference type="NCBI Taxonomy" id="39122"/>
    <lineage>
        <taxon>Bacteria</taxon>
        <taxon>Bacillati</taxon>
        <taxon>Actinomycetota</taxon>
        <taxon>Actinomycetes</taxon>
        <taxon>Mycobacteriales</taxon>
        <taxon>Gordoniaceae</taxon>
        <taxon>Skermania</taxon>
    </lineage>
</organism>
<evidence type="ECO:0000256" key="5">
    <source>
        <dbReference type="ARBA" id="ARBA00023157"/>
    </source>
</evidence>
<feature type="domain" description="Thioredoxin" evidence="7">
    <location>
        <begin position="8"/>
        <end position="142"/>
    </location>
</feature>
<keyword evidence="5" id="KW-1015">Disulfide bond</keyword>
<evidence type="ECO:0000256" key="3">
    <source>
        <dbReference type="ARBA" id="ARBA00022448"/>
    </source>
</evidence>
<sequence>MTALSILLVVVAAAVLVGLVQRRRSGRLRVTAPSGPQRSELLATAGVAAGRPAVLHFSADWCAPCAAVRTVVSQAVTELADQPNPPADIELDIDRNPSLAKELGVLSLPTTFIFDAELIERFRISGVPAVADLRSALSPLSRKG</sequence>
<dbReference type="InterPro" id="IPR036249">
    <property type="entry name" value="Thioredoxin-like_sf"/>
</dbReference>
<dbReference type="Proteomes" id="UP000887023">
    <property type="component" value="Chromosome"/>
</dbReference>
<dbReference type="PANTHER" id="PTHR45663">
    <property type="entry name" value="GEO12009P1"/>
    <property type="match status" value="1"/>
</dbReference>
<dbReference type="RefSeq" id="WP_066474017.1">
    <property type="nucleotide sequence ID" value="NZ_CBCRUZ010000007.1"/>
</dbReference>
<evidence type="ECO:0000313" key="8">
    <source>
        <dbReference type="EMBL" id="QXQ13451.1"/>
    </source>
</evidence>
<dbReference type="EMBL" id="CP079105">
    <property type="protein sequence ID" value="QXQ13451.1"/>
    <property type="molecule type" value="Genomic_DNA"/>
</dbReference>
<protein>
    <submittedName>
        <fullName evidence="8">Thioredoxin family protein</fullName>
    </submittedName>
</protein>
<dbReference type="PANTHER" id="PTHR45663:SF11">
    <property type="entry name" value="GEO12009P1"/>
    <property type="match status" value="1"/>
</dbReference>
<evidence type="ECO:0000256" key="2">
    <source>
        <dbReference type="ARBA" id="ARBA00008987"/>
    </source>
</evidence>
<comment type="similarity">
    <text evidence="2">Belongs to the thioredoxin family.</text>
</comment>
<name>A0ABX8S7K9_9ACTN</name>
<evidence type="ECO:0000256" key="4">
    <source>
        <dbReference type="ARBA" id="ARBA00022982"/>
    </source>
</evidence>
<comment type="function">
    <text evidence="1">Participates in various redox reactions through the reversible oxidation of its active center dithiol to a disulfide and catalyzes dithiol-disulfide exchange reactions.</text>
</comment>
<dbReference type="PROSITE" id="PS00194">
    <property type="entry name" value="THIOREDOXIN_1"/>
    <property type="match status" value="1"/>
</dbReference>